<reference evidence="10" key="1">
    <citation type="submission" date="2020-11" db="EMBL/GenBank/DDBJ databases">
        <authorList>
            <consortium name="DOE Joint Genome Institute"/>
            <person name="Ahrendt S."/>
            <person name="Riley R."/>
            <person name="Andreopoulos W."/>
            <person name="Labutti K."/>
            <person name="Pangilinan J."/>
            <person name="Ruiz-Duenas F.J."/>
            <person name="Barrasa J.M."/>
            <person name="Sanchez-Garcia M."/>
            <person name="Camarero S."/>
            <person name="Miyauchi S."/>
            <person name="Serrano A."/>
            <person name="Linde D."/>
            <person name="Babiker R."/>
            <person name="Drula E."/>
            <person name="Ayuso-Fernandez I."/>
            <person name="Pacheco R."/>
            <person name="Padilla G."/>
            <person name="Ferreira P."/>
            <person name="Barriuso J."/>
            <person name="Kellner H."/>
            <person name="Castanera R."/>
            <person name="Alfaro M."/>
            <person name="Ramirez L."/>
            <person name="Pisabarro A.G."/>
            <person name="Kuo A."/>
            <person name="Tritt A."/>
            <person name="Lipzen A."/>
            <person name="He G."/>
            <person name="Yan M."/>
            <person name="Ng V."/>
            <person name="Cullen D."/>
            <person name="Martin F."/>
            <person name="Rosso M.-N."/>
            <person name="Henrissat B."/>
            <person name="Hibbett D."/>
            <person name="Martinez A.T."/>
            <person name="Grigoriev I.V."/>
        </authorList>
    </citation>
    <scope>NUCLEOTIDE SEQUENCE</scope>
    <source>
        <strain evidence="10">CIRM-BRFM 674</strain>
    </source>
</reference>
<name>A0A9P6CRI2_9AGAR</name>
<keyword evidence="11" id="KW-1185">Reference proteome</keyword>
<evidence type="ECO:0000256" key="3">
    <source>
        <dbReference type="ARBA" id="ARBA00022617"/>
    </source>
</evidence>
<dbReference type="PROSITE" id="PS00086">
    <property type="entry name" value="CYTOCHROME_P450"/>
    <property type="match status" value="1"/>
</dbReference>
<evidence type="ECO:0000256" key="8">
    <source>
        <dbReference type="PIRSR" id="PIRSR602401-1"/>
    </source>
</evidence>
<dbReference type="PRINTS" id="PR00385">
    <property type="entry name" value="P450"/>
</dbReference>
<keyword evidence="3 8" id="KW-0349">Heme</keyword>
<protein>
    <submittedName>
        <fullName evidence="10">Cytochrome P450 monooxygenase pc-2</fullName>
    </submittedName>
</protein>
<keyword evidence="7 9" id="KW-0503">Monooxygenase</keyword>
<dbReference type="InterPro" id="IPR017972">
    <property type="entry name" value="Cyt_P450_CS"/>
</dbReference>
<evidence type="ECO:0000313" key="11">
    <source>
        <dbReference type="Proteomes" id="UP000807469"/>
    </source>
</evidence>
<sequence>MVFNMILPPGLTYLLRLFPFFALPSAAVYSGLRLFASLFDTALPIWLTTTATLLAKPTLFFCNRYYQKIRDSWDASSNNAMLVPYVPESAFSAISRLRASKRVGYPGEVFQGWAEEHGNVVQFDIITSSSIITVEPDHLKAMLSTKVQSFEKGLVLRNQMDSLLGTGIFNTDGEMWKFHRSITRPFFSRDRISDFKIYERNCGVSLREARSRLAEGYSVDFQDLVSRFTLDSATEFLFGVSVGSLSAGIPYPPSSMSKNPASFYNHPSNVFVQAFMEGQARTAVRYSMGAEWPLGEFWNDQVLSARKIMDEFTEPLTQKALADREKRLLLDKNNEGDEVTLLDHLVNHTQDPRILKDELINLLVAGRDTTMCLLTFSLYMLTEHPEIERKLRQEIYEKVGPSANPTSDQIHDMKYMRAFLNEVLRLYPPVPINMRSNKEAVTLPNSDRSRKPFHIPIGTRIFYPVINIHRRTDLWGPDALEFDPDRFLDSRLQRYFTPNPYIFCPFNAGPRICIGQQFAYHEATFYLVRLLQLFTGFKLDAKTNVQPPKEWKSCKGLKATEKVHIMAHLTMYIKGGLWVTMQELTVTDSS</sequence>
<evidence type="ECO:0000256" key="9">
    <source>
        <dbReference type="RuleBase" id="RU000461"/>
    </source>
</evidence>
<dbReference type="InterPro" id="IPR047146">
    <property type="entry name" value="Cyt_P450_E_CYP52_fungi"/>
</dbReference>
<dbReference type="PANTHER" id="PTHR24287:SF1">
    <property type="entry name" value="P450, PUTATIVE (EUROFUNG)-RELATED"/>
    <property type="match status" value="1"/>
</dbReference>
<dbReference type="OrthoDB" id="1470350at2759"/>
<dbReference type="InterPro" id="IPR001128">
    <property type="entry name" value="Cyt_P450"/>
</dbReference>
<evidence type="ECO:0000256" key="1">
    <source>
        <dbReference type="ARBA" id="ARBA00001971"/>
    </source>
</evidence>
<dbReference type="GO" id="GO:0016705">
    <property type="term" value="F:oxidoreductase activity, acting on paired donors, with incorporation or reduction of molecular oxygen"/>
    <property type="evidence" value="ECO:0007669"/>
    <property type="project" value="InterPro"/>
</dbReference>
<gene>
    <name evidence="10" type="ORF">BDN70DRAFT_599487</name>
</gene>
<proteinExistence type="inferred from homology"/>
<dbReference type="Pfam" id="PF00067">
    <property type="entry name" value="p450"/>
    <property type="match status" value="1"/>
</dbReference>
<dbReference type="CDD" id="cd11063">
    <property type="entry name" value="CYP52"/>
    <property type="match status" value="1"/>
</dbReference>
<evidence type="ECO:0000256" key="2">
    <source>
        <dbReference type="ARBA" id="ARBA00010617"/>
    </source>
</evidence>
<comment type="caution">
    <text evidence="10">The sequence shown here is derived from an EMBL/GenBank/DDBJ whole genome shotgun (WGS) entry which is preliminary data.</text>
</comment>
<comment type="similarity">
    <text evidence="2 9">Belongs to the cytochrome P450 family.</text>
</comment>
<evidence type="ECO:0000256" key="7">
    <source>
        <dbReference type="ARBA" id="ARBA00023033"/>
    </source>
</evidence>
<evidence type="ECO:0000313" key="10">
    <source>
        <dbReference type="EMBL" id="KAF9471160.1"/>
    </source>
</evidence>
<dbReference type="Proteomes" id="UP000807469">
    <property type="component" value="Unassembled WGS sequence"/>
</dbReference>
<keyword evidence="5 9" id="KW-0560">Oxidoreductase</keyword>
<evidence type="ECO:0000256" key="5">
    <source>
        <dbReference type="ARBA" id="ARBA00023002"/>
    </source>
</evidence>
<dbReference type="PANTHER" id="PTHR24287">
    <property type="entry name" value="P450, PUTATIVE (EUROFUNG)-RELATED"/>
    <property type="match status" value="1"/>
</dbReference>
<comment type="cofactor">
    <cofactor evidence="1 8">
        <name>heme</name>
        <dbReference type="ChEBI" id="CHEBI:30413"/>
    </cofactor>
</comment>
<evidence type="ECO:0000256" key="4">
    <source>
        <dbReference type="ARBA" id="ARBA00022723"/>
    </source>
</evidence>
<dbReference type="SUPFAM" id="SSF48264">
    <property type="entry name" value="Cytochrome P450"/>
    <property type="match status" value="1"/>
</dbReference>
<feature type="binding site" description="axial binding residue" evidence="8">
    <location>
        <position position="513"/>
    </location>
    <ligand>
        <name>heme</name>
        <dbReference type="ChEBI" id="CHEBI:30413"/>
    </ligand>
    <ligandPart>
        <name>Fe</name>
        <dbReference type="ChEBI" id="CHEBI:18248"/>
    </ligandPart>
</feature>
<organism evidence="10 11">
    <name type="scientific">Pholiota conissans</name>
    <dbReference type="NCBI Taxonomy" id="109636"/>
    <lineage>
        <taxon>Eukaryota</taxon>
        <taxon>Fungi</taxon>
        <taxon>Dikarya</taxon>
        <taxon>Basidiomycota</taxon>
        <taxon>Agaricomycotina</taxon>
        <taxon>Agaricomycetes</taxon>
        <taxon>Agaricomycetidae</taxon>
        <taxon>Agaricales</taxon>
        <taxon>Agaricineae</taxon>
        <taxon>Strophariaceae</taxon>
        <taxon>Pholiota</taxon>
    </lineage>
</organism>
<accession>A0A9P6CRI2</accession>
<dbReference type="EMBL" id="MU155745">
    <property type="protein sequence ID" value="KAF9471160.1"/>
    <property type="molecule type" value="Genomic_DNA"/>
</dbReference>
<dbReference type="GO" id="GO:0004497">
    <property type="term" value="F:monooxygenase activity"/>
    <property type="evidence" value="ECO:0007669"/>
    <property type="project" value="UniProtKB-KW"/>
</dbReference>
<dbReference type="PRINTS" id="PR00463">
    <property type="entry name" value="EP450I"/>
</dbReference>
<dbReference type="InterPro" id="IPR036396">
    <property type="entry name" value="Cyt_P450_sf"/>
</dbReference>
<dbReference type="GO" id="GO:0020037">
    <property type="term" value="F:heme binding"/>
    <property type="evidence" value="ECO:0007669"/>
    <property type="project" value="InterPro"/>
</dbReference>
<dbReference type="InterPro" id="IPR002401">
    <property type="entry name" value="Cyt_P450_E_grp-I"/>
</dbReference>
<dbReference type="AlphaFoldDB" id="A0A9P6CRI2"/>
<dbReference type="Gene3D" id="1.10.630.10">
    <property type="entry name" value="Cytochrome P450"/>
    <property type="match status" value="1"/>
</dbReference>
<dbReference type="GO" id="GO:0005506">
    <property type="term" value="F:iron ion binding"/>
    <property type="evidence" value="ECO:0007669"/>
    <property type="project" value="InterPro"/>
</dbReference>
<keyword evidence="6 8" id="KW-0408">Iron</keyword>
<evidence type="ECO:0000256" key="6">
    <source>
        <dbReference type="ARBA" id="ARBA00023004"/>
    </source>
</evidence>
<keyword evidence="4 8" id="KW-0479">Metal-binding</keyword>